<feature type="non-terminal residue" evidence="1">
    <location>
        <position position="193"/>
    </location>
</feature>
<dbReference type="EMBL" id="BART01026818">
    <property type="protein sequence ID" value="GAH01470.1"/>
    <property type="molecule type" value="Genomic_DNA"/>
</dbReference>
<proteinExistence type="predicted"/>
<dbReference type="AlphaFoldDB" id="X1CZP4"/>
<reference evidence="1" key="1">
    <citation type="journal article" date="2014" name="Front. Microbiol.">
        <title>High frequency of phylogenetically diverse reductive dehalogenase-homologous genes in deep subseafloor sedimentary metagenomes.</title>
        <authorList>
            <person name="Kawai M."/>
            <person name="Futagami T."/>
            <person name="Toyoda A."/>
            <person name="Takaki Y."/>
            <person name="Nishi S."/>
            <person name="Hori S."/>
            <person name="Arai W."/>
            <person name="Tsubouchi T."/>
            <person name="Morono Y."/>
            <person name="Uchiyama I."/>
            <person name="Ito T."/>
            <person name="Fujiyama A."/>
            <person name="Inagaki F."/>
            <person name="Takami H."/>
        </authorList>
    </citation>
    <scope>NUCLEOTIDE SEQUENCE</scope>
    <source>
        <strain evidence="1">Expedition CK06-06</strain>
    </source>
</reference>
<sequence>MSDIESKIKKAFELSDLLYSRERDKILSDLEKDLPRISRESQLSGGFNTSIHVNKIFERRIKAIKQLVSSRLKLDAQEINKIVDFITVKISDSIFERSKQLIEGQIDNLKFEMEKFCRHFPGPDSYLDLINNRIIEERNKLVSHSKREVDIFQKQFESKTQGKKVLNEISVTEKEIQFSALNAWARIKNEFGV</sequence>
<comment type="caution">
    <text evidence="1">The sequence shown here is derived from an EMBL/GenBank/DDBJ whole genome shotgun (WGS) entry which is preliminary data.</text>
</comment>
<evidence type="ECO:0000313" key="1">
    <source>
        <dbReference type="EMBL" id="GAH01470.1"/>
    </source>
</evidence>
<gene>
    <name evidence="1" type="ORF">S01H4_47714</name>
</gene>
<protein>
    <submittedName>
        <fullName evidence="1">Uncharacterized protein</fullName>
    </submittedName>
</protein>
<name>X1CZP4_9ZZZZ</name>
<accession>X1CZP4</accession>
<organism evidence="1">
    <name type="scientific">marine sediment metagenome</name>
    <dbReference type="NCBI Taxonomy" id="412755"/>
    <lineage>
        <taxon>unclassified sequences</taxon>
        <taxon>metagenomes</taxon>
        <taxon>ecological metagenomes</taxon>
    </lineage>
</organism>